<evidence type="ECO:0000313" key="3">
    <source>
        <dbReference type="Proteomes" id="UP000555546"/>
    </source>
</evidence>
<keyword evidence="1" id="KW-1133">Transmembrane helix</keyword>
<feature type="transmembrane region" description="Helical" evidence="1">
    <location>
        <begin position="116"/>
        <end position="140"/>
    </location>
</feature>
<protein>
    <submittedName>
        <fullName evidence="2">Uncharacterized protein</fullName>
    </submittedName>
</protein>
<name>A0A7W9ATR6_9HYPH</name>
<comment type="caution">
    <text evidence="2">The sequence shown here is derived from an EMBL/GenBank/DDBJ whole genome shotgun (WGS) entry which is preliminary data.</text>
</comment>
<gene>
    <name evidence="2" type="ORF">FHS76_000120</name>
</gene>
<evidence type="ECO:0000256" key="1">
    <source>
        <dbReference type="SAM" id="Phobius"/>
    </source>
</evidence>
<feature type="transmembrane region" description="Helical" evidence="1">
    <location>
        <begin position="12"/>
        <end position="32"/>
    </location>
</feature>
<feature type="transmembrane region" description="Helical" evidence="1">
    <location>
        <begin position="52"/>
        <end position="79"/>
    </location>
</feature>
<reference evidence="2 3" key="1">
    <citation type="submission" date="2020-08" db="EMBL/GenBank/DDBJ databases">
        <title>Genomic Encyclopedia of Type Strains, Phase IV (KMG-IV): sequencing the most valuable type-strain genomes for metagenomic binning, comparative biology and taxonomic classification.</title>
        <authorList>
            <person name="Goeker M."/>
        </authorList>
    </citation>
    <scope>NUCLEOTIDE SEQUENCE [LARGE SCALE GENOMIC DNA]</scope>
    <source>
        <strain evidence="2 3">DSM 26944</strain>
    </source>
</reference>
<dbReference type="RefSeq" id="WP_183646556.1">
    <property type="nucleotide sequence ID" value="NZ_JACIJG010000001.1"/>
</dbReference>
<dbReference type="AlphaFoldDB" id="A0A7W9ATR6"/>
<dbReference type="EMBL" id="JACIJG010000001">
    <property type="protein sequence ID" value="MBB5700282.1"/>
    <property type="molecule type" value="Genomic_DNA"/>
</dbReference>
<organism evidence="2 3">
    <name type="scientific">Brucella daejeonensis</name>
    <dbReference type="NCBI Taxonomy" id="659015"/>
    <lineage>
        <taxon>Bacteria</taxon>
        <taxon>Pseudomonadati</taxon>
        <taxon>Pseudomonadota</taxon>
        <taxon>Alphaproteobacteria</taxon>
        <taxon>Hyphomicrobiales</taxon>
        <taxon>Brucellaceae</taxon>
        <taxon>Brucella/Ochrobactrum group</taxon>
        <taxon>Brucella</taxon>
    </lineage>
</organism>
<evidence type="ECO:0000313" key="2">
    <source>
        <dbReference type="EMBL" id="MBB5700282.1"/>
    </source>
</evidence>
<sequence>MTDGWDYIFRLLRILFGIVIAFWIGTTFFVALNLSSDLSGLEPHNPDFTRPFTIVAVLFATPFTAIAVGKFAIFPMLLAVVLSEIAARRDAFFHMLAGVGMGILLIAYGASQNLPFAGDLFRCLVVVCSCIVGMLIYWLIAGRDAGRFINRPAA</sequence>
<proteinExistence type="predicted"/>
<keyword evidence="1" id="KW-0472">Membrane</keyword>
<dbReference type="Proteomes" id="UP000555546">
    <property type="component" value="Unassembled WGS sequence"/>
</dbReference>
<feature type="transmembrane region" description="Helical" evidence="1">
    <location>
        <begin position="91"/>
        <end position="110"/>
    </location>
</feature>
<keyword evidence="1" id="KW-0812">Transmembrane</keyword>
<keyword evidence="3" id="KW-1185">Reference proteome</keyword>
<accession>A0A7W9ATR6</accession>